<feature type="domain" description="FAD-binding FR-type" evidence="26">
    <location>
        <begin position="43"/>
        <end position="155"/>
    </location>
</feature>
<evidence type="ECO:0000259" key="26">
    <source>
        <dbReference type="PROSITE" id="PS51384"/>
    </source>
</evidence>
<keyword evidence="8" id="KW-0328">Glycosyltransferase</keyword>
<name>A0AAV9R000_9TELE</name>
<dbReference type="Gene3D" id="2.60.40.10">
    <property type="entry name" value="Immunoglobulins"/>
    <property type="match status" value="1"/>
</dbReference>
<evidence type="ECO:0000256" key="24">
    <source>
        <dbReference type="PIRSR" id="PIRSR601834-1"/>
    </source>
</evidence>
<proteinExistence type="inferred from homology"/>
<keyword evidence="18" id="KW-1207">Sterol metabolism</keyword>
<dbReference type="EMBL" id="JAHHUM010002622">
    <property type="protein sequence ID" value="KAK5602271.1"/>
    <property type="molecule type" value="Genomic_DNA"/>
</dbReference>
<evidence type="ECO:0000256" key="15">
    <source>
        <dbReference type="ARBA" id="ARBA00023011"/>
    </source>
</evidence>
<dbReference type="SUPFAM" id="SSF81296">
    <property type="entry name" value="E set domains"/>
    <property type="match status" value="1"/>
</dbReference>
<feature type="binding site" evidence="24">
    <location>
        <position position="188"/>
    </location>
    <ligand>
        <name>FAD</name>
        <dbReference type="ChEBI" id="CHEBI:57692"/>
    </ligand>
</feature>
<reference evidence="27 28" key="1">
    <citation type="submission" date="2021-06" db="EMBL/GenBank/DDBJ databases">
        <authorList>
            <person name="Palmer J.M."/>
        </authorList>
    </citation>
    <scope>NUCLEOTIDE SEQUENCE [LARGE SCALE GENOMIC DNA]</scope>
    <source>
        <strain evidence="27 28">MEX-2019</strain>
        <tissue evidence="27">Muscle</tissue>
    </source>
</reference>
<keyword evidence="16" id="KW-0520">NAD</keyword>
<keyword evidence="6" id="KW-0444">Lipid biosynthesis</keyword>
<feature type="transmembrane region" description="Helical" evidence="25">
    <location>
        <begin position="6"/>
        <end position="25"/>
    </location>
</feature>
<evidence type="ECO:0000256" key="19">
    <source>
        <dbReference type="ARBA" id="ARBA00023180"/>
    </source>
</evidence>
<dbReference type="FunFam" id="2.40.30.10:FF:000021">
    <property type="entry name" value="NADH-cytochrome b5 reductase"/>
    <property type="match status" value="1"/>
</dbReference>
<comment type="catalytic activity">
    <reaction evidence="21">
        <text>L-seryl-[EGF-like domain protein] + UDP-alpha-D-xylose = 3-O-(beta-D-xylosyl)-L-seryl-[EGF-like domain protein] + UDP + H(+)</text>
        <dbReference type="Rhea" id="RHEA:62016"/>
        <dbReference type="Rhea" id="RHEA-COMP:16010"/>
        <dbReference type="Rhea" id="RHEA-COMP:16011"/>
        <dbReference type="ChEBI" id="CHEBI:15378"/>
        <dbReference type="ChEBI" id="CHEBI:29999"/>
        <dbReference type="ChEBI" id="CHEBI:57632"/>
        <dbReference type="ChEBI" id="CHEBI:58223"/>
        <dbReference type="ChEBI" id="CHEBI:132085"/>
    </reaction>
</comment>
<keyword evidence="25" id="KW-0812">Transmembrane</keyword>
<dbReference type="InterPro" id="IPR014756">
    <property type="entry name" value="Ig_E-set"/>
</dbReference>
<feature type="binding site" evidence="24">
    <location>
        <position position="130"/>
    </location>
    <ligand>
        <name>FAD</name>
        <dbReference type="ChEBI" id="CHEBI:57692"/>
    </ligand>
</feature>
<keyword evidence="12 24" id="KW-0274">FAD</keyword>
<evidence type="ECO:0000256" key="1">
    <source>
        <dbReference type="ARBA" id="ARBA00001974"/>
    </source>
</evidence>
<dbReference type="PRINTS" id="PR00406">
    <property type="entry name" value="CYTB5RDTASE"/>
</dbReference>
<evidence type="ECO:0000256" key="16">
    <source>
        <dbReference type="ARBA" id="ARBA00023027"/>
    </source>
</evidence>
<keyword evidence="17" id="KW-0443">Lipid metabolism</keyword>
<dbReference type="Pfam" id="PF05686">
    <property type="entry name" value="Glyco_transf_90"/>
    <property type="match status" value="1"/>
</dbReference>
<evidence type="ECO:0000256" key="4">
    <source>
        <dbReference type="ARBA" id="ARBA00006105"/>
    </source>
</evidence>
<dbReference type="InterPro" id="IPR013783">
    <property type="entry name" value="Ig-like_fold"/>
</dbReference>
<evidence type="ECO:0000256" key="2">
    <source>
        <dbReference type="ARBA" id="ARBA00004922"/>
    </source>
</evidence>
<evidence type="ECO:0000256" key="22">
    <source>
        <dbReference type="ARBA" id="ARBA00047682"/>
    </source>
</evidence>
<evidence type="ECO:0000256" key="11">
    <source>
        <dbReference type="ARBA" id="ARBA00022824"/>
    </source>
</evidence>
<keyword evidence="19" id="KW-0325">Glycoprotein</keyword>
<sequence length="782" mass="88278">MDSTLMIPVFLAVSVVVVTLLYFLLGDSAGGKGKGPVTLKDPMTKYPLPLISKQEISHDTKKFRFGLPSESHILGLPVGQHVYLSAKVNGCLVVKPYTPVSSDEDQGFVDLVVKIYYKGTHPNYPDGGQMSQYLDNMAIGDTIDFRGPNGLLIYKGKGVFSIRANKKTEPNVQKFKHVGMIAGGTGITPMLQLIRRITSDPADNTKCSLIFANQTEKDILLWDELKDVEKNHPEKIKIWYSLDKPPKDWSYSSGFVTHDMIKDHIPAASRDVLIVLCGPAPMICNAWVLFGPNLPISECDGISPERCLVWGPGLDPDAVLPVRYFFIQAVSSDGRNLTLSPGKETFKVKISPLNKEEYIRVHVPPPLDRGDGSFLMRYRLYGSAATGLKVEILHRDVAVAKSPYIIQGPVYHEYCDCPESDASVWLSVLQCPANEPQILADFKSFPTIDLQNLRQEVPLRFSNRGGLIHYAIIDNKVYRRTLGKYTDFKMFSDEMLLSLTRKVRVPDVEFFINVSDWPLETRTEGALPILSWCGSTDTRDVVLPTYEVTHSTLETMRGVTNDLLSLQGNTGPTWANKTERAFFRGRDSREERLQLVSLSKKSPELLDAGITAWFFFRDREKQVGKVPLVGFFDFFKYKYQVNVDGTVAAYRFPYLMLGNSLVLKQDSQYYEHFYRLLKAGTHYVSVRRNLSDLLEKIKWAKENDAEAAEIARAGQAAARDLLQPSRLYCYYYRVLHTYSEHQTGRPMRQADMELVPQPDDHTAACMCRRESDKNGPSKNDEL</sequence>
<dbReference type="SMART" id="SM00672">
    <property type="entry name" value="CAP10"/>
    <property type="match status" value="1"/>
</dbReference>
<evidence type="ECO:0000256" key="7">
    <source>
        <dbReference type="ARBA" id="ARBA00022630"/>
    </source>
</evidence>
<dbReference type="GO" id="GO:0007399">
    <property type="term" value="P:nervous system development"/>
    <property type="evidence" value="ECO:0007669"/>
    <property type="project" value="UniProtKB-ARBA"/>
</dbReference>
<dbReference type="GO" id="GO:0071949">
    <property type="term" value="F:FAD binding"/>
    <property type="evidence" value="ECO:0007669"/>
    <property type="project" value="TreeGrafter"/>
</dbReference>
<dbReference type="FunFam" id="2.60.40.10:FF:000419">
    <property type="entry name" value="KDEL (Lys-Asp-Glu-Leu) containing 1"/>
    <property type="match status" value="1"/>
</dbReference>
<comment type="catalytic activity">
    <reaction evidence="22">
        <text>2 Fe(III)-[cytochrome b5] + NADH = 2 Fe(II)-[cytochrome b5] + NAD(+) + H(+)</text>
        <dbReference type="Rhea" id="RHEA:46680"/>
        <dbReference type="Rhea" id="RHEA-COMP:10438"/>
        <dbReference type="Rhea" id="RHEA-COMP:10439"/>
        <dbReference type="ChEBI" id="CHEBI:15378"/>
        <dbReference type="ChEBI" id="CHEBI:29033"/>
        <dbReference type="ChEBI" id="CHEBI:29034"/>
        <dbReference type="ChEBI" id="CHEBI:57540"/>
        <dbReference type="ChEBI" id="CHEBI:57945"/>
        <dbReference type="EC" id="1.6.2.2"/>
    </reaction>
</comment>
<comment type="similarity">
    <text evidence="4">Belongs to the flavoprotein pyridine nucleotide cytochrome reductase family.</text>
</comment>
<keyword evidence="25" id="KW-0472">Membrane</keyword>
<dbReference type="Proteomes" id="UP001311232">
    <property type="component" value="Unassembled WGS sequence"/>
</dbReference>
<keyword evidence="20" id="KW-0753">Steroid metabolism</keyword>
<comment type="cofactor">
    <cofactor evidence="1 24">
        <name>FAD</name>
        <dbReference type="ChEBI" id="CHEBI:57692"/>
    </cofactor>
</comment>
<comment type="pathway">
    <text evidence="2">Protein modification; protein glycosylation.</text>
</comment>
<dbReference type="Gene3D" id="3.40.50.80">
    <property type="entry name" value="Nucleotide-binding domain of ferredoxin-NADP reductase (FNR) module"/>
    <property type="match status" value="1"/>
</dbReference>
<protein>
    <recommendedName>
        <fullName evidence="5">cytochrome-b5 reductase</fullName>
        <ecNumber evidence="5">1.6.2.2</ecNumber>
    </recommendedName>
</protein>
<evidence type="ECO:0000256" key="23">
    <source>
        <dbReference type="ARBA" id="ARBA00049246"/>
    </source>
</evidence>
<evidence type="ECO:0000313" key="27">
    <source>
        <dbReference type="EMBL" id="KAK5602271.1"/>
    </source>
</evidence>
<keyword evidence="13" id="KW-0752">Steroid biosynthesis</keyword>
<evidence type="ECO:0000256" key="9">
    <source>
        <dbReference type="ARBA" id="ARBA00022679"/>
    </source>
</evidence>
<keyword evidence="9" id="KW-0808">Transferase</keyword>
<dbReference type="GO" id="GO:0016757">
    <property type="term" value="F:glycosyltransferase activity"/>
    <property type="evidence" value="ECO:0007669"/>
    <property type="project" value="UniProtKB-KW"/>
</dbReference>
<dbReference type="InterPro" id="IPR001298">
    <property type="entry name" value="Filamin/ABP280_rpt"/>
</dbReference>
<keyword evidence="25" id="KW-1133">Transmembrane helix</keyword>
<evidence type="ECO:0000256" key="10">
    <source>
        <dbReference type="ARBA" id="ARBA00022729"/>
    </source>
</evidence>
<keyword evidence="28" id="KW-1185">Reference proteome</keyword>
<feature type="binding site" evidence="24">
    <location>
        <position position="112"/>
    </location>
    <ligand>
        <name>FAD</name>
        <dbReference type="ChEBI" id="CHEBI:57692"/>
    </ligand>
</feature>
<feature type="binding site" evidence="24">
    <location>
        <position position="96"/>
    </location>
    <ligand>
        <name>FAD</name>
        <dbReference type="ChEBI" id="CHEBI:57692"/>
    </ligand>
</feature>
<dbReference type="CDD" id="cd06183">
    <property type="entry name" value="cyt_b5_reduct_like"/>
    <property type="match status" value="1"/>
</dbReference>
<keyword evidence="15" id="KW-0756">Sterol biosynthesis</keyword>
<feature type="binding site" evidence="24">
    <location>
        <position position="114"/>
    </location>
    <ligand>
        <name>FAD</name>
        <dbReference type="ChEBI" id="CHEBI:57692"/>
    </ligand>
</feature>
<dbReference type="PANTHER" id="PTHR19370:SF108">
    <property type="entry name" value="NADH-CYTOCHROME B5 REDUCTASE 2"/>
    <property type="match status" value="1"/>
</dbReference>
<evidence type="ECO:0000256" key="25">
    <source>
        <dbReference type="SAM" id="Phobius"/>
    </source>
</evidence>
<comment type="similarity">
    <text evidence="3">Belongs to the KDELC family.</text>
</comment>
<evidence type="ECO:0000256" key="5">
    <source>
        <dbReference type="ARBA" id="ARBA00012011"/>
    </source>
</evidence>
<dbReference type="Pfam" id="PF00175">
    <property type="entry name" value="NAD_binding_1"/>
    <property type="match status" value="1"/>
</dbReference>
<dbReference type="FunFam" id="3.40.50.80:FF:000005">
    <property type="entry name" value="NADH-cytochrome b5 reductase"/>
    <property type="match status" value="1"/>
</dbReference>
<gene>
    <name evidence="27" type="primary">POGLUT3</name>
    <name evidence="27" type="ORF">CRENBAI_014457</name>
</gene>
<dbReference type="InterPro" id="IPR017938">
    <property type="entry name" value="Riboflavin_synthase-like_b-brl"/>
</dbReference>
<evidence type="ECO:0000256" key="6">
    <source>
        <dbReference type="ARBA" id="ARBA00022516"/>
    </source>
</evidence>
<dbReference type="SUPFAM" id="SSF52343">
    <property type="entry name" value="Ferredoxin reductase-like, C-terminal NADP-linked domain"/>
    <property type="match status" value="1"/>
</dbReference>
<keyword evidence="10" id="KW-0732">Signal</keyword>
<dbReference type="EC" id="1.6.2.2" evidence="5"/>
<evidence type="ECO:0000256" key="3">
    <source>
        <dbReference type="ARBA" id="ARBA00006063"/>
    </source>
</evidence>
<dbReference type="Gene3D" id="2.40.30.10">
    <property type="entry name" value="Translation factors"/>
    <property type="match status" value="1"/>
</dbReference>
<dbReference type="AlphaFoldDB" id="A0AAV9R000"/>
<keyword evidence="7 24" id="KW-0285">Flavoprotein</keyword>
<dbReference type="InterPro" id="IPR017927">
    <property type="entry name" value="FAD-bd_FR_type"/>
</dbReference>
<dbReference type="SUPFAM" id="SSF63380">
    <property type="entry name" value="Riboflavin synthase domain-like"/>
    <property type="match status" value="1"/>
</dbReference>
<evidence type="ECO:0000256" key="17">
    <source>
        <dbReference type="ARBA" id="ARBA00023098"/>
    </source>
</evidence>
<dbReference type="InterPro" id="IPR039261">
    <property type="entry name" value="FNR_nucleotide-bd"/>
</dbReference>
<keyword evidence="14" id="KW-0560">Oxidoreductase</keyword>
<evidence type="ECO:0000256" key="18">
    <source>
        <dbReference type="ARBA" id="ARBA00023166"/>
    </source>
</evidence>
<dbReference type="PROSITE" id="PS51384">
    <property type="entry name" value="FAD_FR"/>
    <property type="match status" value="1"/>
</dbReference>
<evidence type="ECO:0000256" key="12">
    <source>
        <dbReference type="ARBA" id="ARBA00022827"/>
    </source>
</evidence>
<dbReference type="InterPro" id="IPR017868">
    <property type="entry name" value="Filamin/ABP280_repeat-like"/>
</dbReference>
<dbReference type="GO" id="GO:0016126">
    <property type="term" value="P:sterol biosynthetic process"/>
    <property type="evidence" value="ECO:0007669"/>
    <property type="project" value="UniProtKB-KW"/>
</dbReference>
<feature type="binding site" evidence="24">
    <location>
        <position position="97"/>
    </location>
    <ligand>
        <name>FAD</name>
        <dbReference type="ChEBI" id="CHEBI:57692"/>
    </ligand>
</feature>
<evidence type="ECO:0000256" key="13">
    <source>
        <dbReference type="ARBA" id="ARBA00022955"/>
    </source>
</evidence>
<comment type="caution">
    <text evidence="27">The sequence shown here is derived from an EMBL/GenBank/DDBJ whole genome shotgun (WGS) entry which is preliminary data.</text>
</comment>
<dbReference type="InterPro" id="IPR006598">
    <property type="entry name" value="CAP10"/>
</dbReference>
<comment type="catalytic activity">
    <reaction evidence="23">
        <text>L-seryl-[EGF-like domain protein] + UDP-alpha-D-glucose = 3-O-(beta-D-glucosyl)-L-seryl-[EGF-like domain protein] + UDP + H(+)</text>
        <dbReference type="Rhea" id="RHEA:58116"/>
        <dbReference type="Rhea" id="RHEA-COMP:14610"/>
        <dbReference type="Rhea" id="RHEA-COMP:16010"/>
        <dbReference type="ChEBI" id="CHEBI:15378"/>
        <dbReference type="ChEBI" id="CHEBI:29999"/>
        <dbReference type="ChEBI" id="CHEBI:58223"/>
        <dbReference type="ChEBI" id="CHEBI:58885"/>
        <dbReference type="ChEBI" id="CHEBI:140576"/>
    </reaction>
</comment>
<dbReference type="InterPro" id="IPR001834">
    <property type="entry name" value="CBR-like"/>
</dbReference>
<dbReference type="PANTHER" id="PTHR19370">
    <property type="entry name" value="NADH-CYTOCHROME B5 REDUCTASE"/>
    <property type="match status" value="1"/>
</dbReference>
<organism evidence="27 28">
    <name type="scientific">Crenichthys baileyi</name>
    <name type="common">White River springfish</name>
    <dbReference type="NCBI Taxonomy" id="28760"/>
    <lineage>
        <taxon>Eukaryota</taxon>
        <taxon>Metazoa</taxon>
        <taxon>Chordata</taxon>
        <taxon>Craniata</taxon>
        <taxon>Vertebrata</taxon>
        <taxon>Euteleostomi</taxon>
        <taxon>Actinopterygii</taxon>
        <taxon>Neopterygii</taxon>
        <taxon>Teleostei</taxon>
        <taxon>Neoteleostei</taxon>
        <taxon>Acanthomorphata</taxon>
        <taxon>Ovalentaria</taxon>
        <taxon>Atherinomorphae</taxon>
        <taxon>Cyprinodontiformes</taxon>
        <taxon>Goodeidae</taxon>
        <taxon>Crenichthys</taxon>
    </lineage>
</organism>
<dbReference type="GO" id="GO:0005739">
    <property type="term" value="C:mitochondrion"/>
    <property type="evidence" value="ECO:0007669"/>
    <property type="project" value="TreeGrafter"/>
</dbReference>
<dbReference type="InterPro" id="IPR008333">
    <property type="entry name" value="Cbr1-like_FAD-bd_dom"/>
</dbReference>
<evidence type="ECO:0000256" key="8">
    <source>
        <dbReference type="ARBA" id="ARBA00022676"/>
    </source>
</evidence>
<feature type="binding site" evidence="24">
    <location>
        <position position="131"/>
    </location>
    <ligand>
        <name>FAD</name>
        <dbReference type="ChEBI" id="CHEBI:57692"/>
    </ligand>
</feature>
<dbReference type="InterPro" id="IPR001433">
    <property type="entry name" value="OxRdtase_FAD/NAD-bd"/>
</dbReference>
<dbReference type="GO" id="GO:0090524">
    <property type="term" value="F:cytochrome-b5 reductase activity, acting on NADH"/>
    <property type="evidence" value="ECO:0007669"/>
    <property type="project" value="UniProtKB-EC"/>
</dbReference>
<dbReference type="Pfam" id="PF00970">
    <property type="entry name" value="FAD_binding_6"/>
    <property type="match status" value="1"/>
</dbReference>
<evidence type="ECO:0000256" key="21">
    <source>
        <dbReference type="ARBA" id="ARBA00047553"/>
    </source>
</evidence>
<evidence type="ECO:0000313" key="28">
    <source>
        <dbReference type="Proteomes" id="UP001311232"/>
    </source>
</evidence>
<evidence type="ECO:0000256" key="20">
    <source>
        <dbReference type="ARBA" id="ARBA00023221"/>
    </source>
</evidence>
<accession>A0AAV9R000</accession>
<keyword evidence="11" id="KW-0256">Endoplasmic reticulum</keyword>
<dbReference type="Pfam" id="PF00630">
    <property type="entry name" value="Filamin"/>
    <property type="match status" value="1"/>
</dbReference>
<dbReference type="SMART" id="SM00557">
    <property type="entry name" value="IG_FLMN"/>
    <property type="match status" value="1"/>
</dbReference>
<evidence type="ECO:0000256" key="14">
    <source>
        <dbReference type="ARBA" id="ARBA00023002"/>
    </source>
</evidence>